<sequence>MSTHTDSVELLDVGVSAGMWLPEEDIASSLTSWVWC</sequence>
<dbReference type="AlphaFoldDB" id="A0A7W7GMA0"/>
<gene>
    <name evidence="1" type="ORF">HDA30_000215</name>
</gene>
<name>A0A7W7GMA0_9MICC</name>
<dbReference type="EMBL" id="JACHNA010000001">
    <property type="protein sequence ID" value="MBB4734707.1"/>
    <property type="molecule type" value="Genomic_DNA"/>
</dbReference>
<organism evidence="1 2">
    <name type="scientific">Micrococcus cohnii</name>
    <dbReference type="NCBI Taxonomy" id="993416"/>
    <lineage>
        <taxon>Bacteria</taxon>
        <taxon>Bacillati</taxon>
        <taxon>Actinomycetota</taxon>
        <taxon>Actinomycetes</taxon>
        <taxon>Micrococcales</taxon>
        <taxon>Micrococcaceae</taxon>
        <taxon>Micrococcus</taxon>
    </lineage>
</organism>
<dbReference type="Proteomes" id="UP000540191">
    <property type="component" value="Unassembled WGS sequence"/>
</dbReference>
<keyword evidence="2" id="KW-1185">Reference proteome</keyword>
<proteinExistence type="predicted"/>
<accession>A0A7W7GMA0</accession>
<evidence type="ECO:0000313" key="1">
    <source>
        <dbReference type="EMBL" id="MBB4734707.1"/>
    </source>
</evidence>
<protein>
    <submittedName>
        <fullName evidence="1">Uncharacterized protein</fullName>
    </submittedName>
</protein>
<comment type="caution">
    <text evidence="1">The sequence shown here is derived from an EMBL/GenBank/DDBJ whole genome shotgun (WGS) entry which is preliminary data.</text>
</comment>
<reference evidence="1 2" key="1">
    <citation type="submission" date="2020-08" db="EMBL/GenBank/DDBJ databases">
        <title>Sequencing the genomes of 1000 actinobacteria strains.</title>
        <authorList>
            <person name="Klenk H.-P."/>
        </authorList>
    </citation>
    <scope>NUCLEOTIDE SEQUENCE [LARGE SCALE GENOMIC DNA]</scope>
    <source>
        <strain evidence="1 2">DSM 23974</strain>
    </source>
</reference>
<evidence type="ECO:0000313" key="2">
    <source>
        <dbReference type="Proteomes" id="UP000540191"/>
    </source>
</evidence>